<dbReference type="InterPro" id="IPR002035">
    <property type="entry name" value="VWF_A"/>
</dbReference>
<evidence type="ECO:0000313" key="4">
    <source>
        <dbReference type="Proteomes" id="UP000034883"/>
    </source>
</evidence>
<gene>
    <name evidence="3" type="ORF">DB32_002982</name>
</gene>
<evidence type="ECO:0000313" key="3">
    <source>
        <dbReference type="EMBL" id="AKF05833.1"/>
    </source>
</evidence>
<name>A0A0F6W2T4_9BACT</name>
<dbReference type="Gene3D" id="3.40.50.410">
    <property type="entry name" value="von Willebrand factor, type A domain"/>
    <property type="match status" value="1"/>
</dbReference>
<accession>A0A0F6W2T4</accession>
<feature type="region of interest" description="Disordered" evidence="1">
    <location>
        <begin position="24"/>
        <end position="81"/>
    </location>
</feature>
<proteinExistence type="predicted"/>
<dbReference type="KEGG" id="samy:DB32_002982"/>
<organism evidence="3 4">
    <name type="scientific">Sandaracinus amylolyticus</name>
    <dbReference type="NCBI Taxonomy" id="927083"/>
    <lineage>
        <taxon>Bacteria</taxon>
        <taxon>Pseudomonadati</taxon>
        <taxon>Myxococcota</taxon>
        <taxon>Polyangia</taxon>
        <taxon>Polyangiales</taxon>
        <taxon>Sandaracinaceae</taxon>
        <taxon>Sandaracinus</taxon>
    </lineage>
</organism>
<dbReference type="STRING" id="927083.DB32_002982"/>
<evidence type="ECO:0000259" key="2">
    <source>
        <dbReference type="PROSITE" id="PS50234"/>
    </source>
</evidence>
<feature type="compositionally biased region" description="Low complexity" evidence="1">
    <location>
        <begin position="51"/>
        <end position="77"/>
    </location>
</feature>
<dbReference type="PROSITE" id="PS51257">
    <property type="entry name" value="PROKAR_LIPOPROTEIN"/>
    <property type="match status" value="1"/>
</dbReference>
<evidence type="ECO:0000256" key="1">
    <source>
        <dbReference type="SAM" id="MobiDB-lite"/>
    </source>
</evidence>
<dbReference type="PROSITE" id="PS50234">
    <property type="entry name" value="VWFA"/>
    <property type="match status" value="1"/>
</dbReference>
<dbReference type="EMBL" id="CP011125">
    <property type="protein sequence ID" value="AKF05833.1"/>
    <property type="molecule type" value="Genomic_DNA"/>
</dbReference>
<feature type="domain" description="VWFA" evidence="2">
    <location>
        <begin position="312"/>
        <end position="535"/>
    </location>
</feature>
<dbReference type="AlphaFoldDB" id="A0A0F6W2T4"/>
<dbReference type="SUPFAM" id="SSF53300">
    <property type="entry name" value="vWA-like"/>
    <property type="match status" value="1"/>
</dbReference>
<protein>
    <recommendedName>
        <fullName evidence="2">VWFA domain-containing protein</fullName>
    </recommendedName>
</protein>
<keyword evidence="4" id="KW-1185">Reference proteome</keyword>
<dbReference type="Proteomes" id="UP000034883">
    <property type="component" value="Chromosome"/>
</dbReference>
<sequence>MRMRRGVWWGIAVVVATIAVGCGESHPPGDDGGADDFDAGEHDASTVPGQDAGTIPDDDAGAPGDDASPPDLDAGPPESCDSPGVVEDVPCGNCGTVSRFCTASRVWEYAECEGEGVCAPGTIDAVECGNCGTQTARCTTACVWERTGGCTAEGECAPGTRTRSSETCTAPQTREFLCNDACTFEPASECSADACPTPGMLQEVPCGMCGTRERFCTSARVWEYGPCGGEGVCMPGTTGPVACGNCGTRTARCNTSCEWDGSGTCTGEGVCAPGTVTRSGALCPPMQTQRVQCTDSCTYTPLDACRGTVPVDVMVLLDVTGSHATYVRDNVANFGTRLVAPLLAIDDVAVGVAWYADFPIDPFGVTGDRPFEGGVQPTRTRAEIDAAFAAAPQRNGNDLPESAVEALSILAGGTPPASAIPLACSTGRTAGGCWRSGVRRVIVVYTDASSHNGPSPTSTALHSPYTTIPTAATWPAVRSRLMTDGTLLLVLYRSNSDGDAPGQYDEMLRDLGQPASDRIAADTLTTALDAVVARVRSIAMP</sequence>
<reference evidence="3 4" key="1">
    <citation type="submission" date="2015-03" db="EMBL/GenBank/DDBJ databases">
        <title>Genome assembly of Sandaracinus amylolyticus DSM 53668.</title>
        <authorList>
            <person name="Sharma G."/>
            <person name="Subramanian S."/>
        </authorList>
    </citation>
    <scope>NUCLEOTIDE SEQUENCE [LARGE SCALE GENOMIC DNA]</scope>
    <source>
        <strain evidence="3 4">DSM 53668</strain>
    </source>
</reference>
<dbReference type="InterPro" id="IPR036465">
    <property type="entry name" value="vWFA_dom_sf"/>
</dbReference>